<dbReference type="PROSITE" id="PS50089">
    <property type="entry name" value="ZF_RING_2"/>
    <property type="match status" value="1"/>
</dbReference>
<gene>
    <name evidence="10" type="ORF">CTI12_AA325630</name>
</gene>
<dbReference type="InterPro" id="IPR045191">
    <property type="entry name" value="MBR1/2-like"/>
</dbReference>
<evidence type="ECO:0000256" key="7">
    <source>
        <dbReference type="ARBA" id="ARBA00022833"/>
    </source>
</evidence>
<keyword evidence="11" id="KW-1185">Reference proteome</keyword>
<comment type="caution">
    <text evidence="10">The sequence shown here is derived from an EMBL/GenBank/DDBJ whole genome shotgun (WGS) entry which is preliminary data.</text>
</comment>
<evidence type="ECO:0000313" key="10">
    <source>
        <dbReference type="EMBL" id="PWA66588.1"/>
    </source>
</evidence>
<dbReference type="Pfam" id="PF13639">
    <property type="entry name" value="zf-RING_2"/>
    <property type="match status" value="1"/>
</dbReference>
<keyword evidence="5 8" id="KW-0863">Zinc-finger</keyword>
<dbReference type="PANTHER" id="PTHR22937:SF163">
    <property type="entry name" value="RING-TYPE E3 UBIQUITIN TRANSFERASE"/>
    <property type="match status" value="1"/>
</dbReference>
<dbReference type="AlphaFoldDB" id="A0A2U1MZA2"/>
<dbReference type="InterPro" id="IPR013083">
    <property type="entry name" value="Znf_RING/FYVE/PHD"/>
</dbReference>
<dbReference type="SUPFAM" id="SSF57850">
    <property type="entry name" value="RING/U-box"/>
    <property type="match status" value="1"/>
</dbReference>
<dbReference type="OrthoDB" id="8062037at2759"/>
<evidence type="ECO:0000313" key="11">
    <source>
        <dbReference type="Proteomes" id="UP000245207"/>
    </source>
</evidence>
<dbReference type="GO" id="GO:0008270">
    <property type="term" value="F:zinc ion binding"/>
    <property type="evidence" value="ECO:0007669"/>
    <property type="project" value="UniProtKB-KW"/>
</dbReference>
<dbReference type="EC" id="2.3.2.27" evidence="2"/>
<evidence type="ECO:0000259" key="9">
    <source>
        <dbReference type="PROSITE" id="PS50089"/>
    </source>
</evidence>
<evidence type="ECO:0000256" key="6">
    <source>
        <dbReference type="ARBA" id="ARBA00022786"/>
    </source>
</evidence>
<organism evidence="10 11">
    <name type="scientific">Artemisia annua</name>
    <name type="common">Sweet wormwood</name>
    <dbReference type="NCBI Taxonomy" id="35608"/>
    <lineage>
        <taxon>Eukaryota</taxon>
        <taxon>Viridiplantae</taxon>
        <taxon>Streptophyta</taxon>
        <taxon>Embryophyta</taxon>
        <taxon>Tracheophyta</taxon>
        <taxon>Spermatophyta</taxon>
        <taxon>Magnoliopsida</taxon>
        <taxon>eudicotyledons</taxon>
        <taxon>Gunneridae</taxon>
        <taxon>Pentapetalae</taxon>
        <taxon>asterids</taxon>
        <taxon>campanulids</taxon>
        <taxon>Asterales</taxon>
        <taxon>Asteraceae</taxon>
        <taxon>Asteroideae</taxon>
        <taxon>Anthemideae</taxon>
        <taxon>Artemisiinae</taxon>
        <taxon>Artemisia</taxon>
    </lineage>
</organism>
<reference evidence="10 11" key="1">
    <citation type="journal article" date="2018" name="Mol. Plant">
        <title>The genome of Artemisia annua provides insight into the evolution of Asteraceae family and artemisinin biosynthesis.</title>
        <authorList>
            <person name="Shen Q."/>
            <person name="Zhang L."/>
            <person name="Liao Z."/>
            <person name="Wang S."/>
            <person name="Yan T."/>
            <person name="Shi P."/>
            <person name="Liu M."/>
            <person name="Fu X."/>
            <person name="Pan Q."/>
            <person name="Wang Y."/>
            <person name="Lv Z."/>
            <person name="Lu X."/>
            <person name="Zhang F."/>
            <person name="Jiang W."/>
            <person name="Ma Y."/>
            <person name="Chen M."/>
            <person name="Hao X."/>
            <person name="Li L."/>
            <person name="Tang Y."/>
            <person name="Lv G."/>
            <person name="Zhou Y."/>
            <person name="Sun X."/>
            <person name="Brodelius P.E."/>
            <person name="Rose J.K.C."/>
            <person name="Tang K."/>
        </authorList>
    </citation>
    <scope>NUCLEOTIDE SEQUENCE [LARGE SCALE GENOMIC DNA]</scope>
    <source>
        <strain evidence="11">cv. Huhao1</strain>
        <tissue evidence="10">Leaf</tissue>
    </source>
</reference>
<name>A0A2U1MZA2_ARTAN</name>
<evidence type="ECO:0000256" key="3">
    <source>
        <dbReference type="ARBA" id="ARBA00022679"/>
    </source>
</evidence>
<sequence>MAASVSSSYGIILQDTRQFIIVNKRSDDHQPDALFVIKRLAENTAMVRLWIYKYFENFESELFVNGPPYDTLQMEFTSNNGVVTVSRLVSRDKELLEDEEGYREQSTLLARLVLWYESLCTNGIFSLAKAIEQSIKISRLSKEKEEVGDICAICHEEFRGDEVIGTLKCKHSYHEECIKKWLLLKRTCPMCRAVFCFRFT</sequence>
<dbReference type="Proteomes" id="UP000245207">
    <property type="component" value="Unassembled WGS sequence"/>
</dbReference>
<keyword evidence="7" id="KW-0862">Zinc</keyword>
<comment type="catalytic activity">
    <reaction evidence="1">
        <text>S-ubiquitinyl-[E2 ubiquitin-conjugating enzyme]-L-cysteine + [acceptor protein]-L-lysine = [E2 ubiquitin-conjugating enzyme]-L-cysteine + N(6)-ubiquitinyl-[acceptor protein]-L-lysine.</text>
        <dbReference type="EC" id="2.3.2.27"/>
    </reaction>
</comment>
<evidence type="ECO:0000256" key="8">
    <source>
        <dbReference type="PROSITE-ProRule" id="PRU00175"/>
    </source>
</evidence>
<keyword evidence="4" id="KW-0479">Metal-binding</keyword>
<evidence type="ECO:0000256" key="2">
    <source>
        <dbReference type="ARBA" id="ARBA00012483"/>
    </source>
</evidence>
<dbReference type="SMART" id="SM00184">
    <property type="entry name" value="RING"/>
    <property type="match status" value="1"/>
</dbReference>
<feature type="domain" description="RING-type" evidence="9">
    <location>
        <begin position="151"/>
        <end position="192"/>
    </location>
</feature>
<dbReference type="PANTHER" id="PTHR22937">
    <property type="entry name" value="E3 UBIQUITIN-PROTEIN LIGASE RNF165"/>
    <property type="match status" value="1"/>
</dbReference>
<dbReference type="EMBL" id="PKPP01003998">
    <property type="protein sequence ID" value="PWA66588.1"/>
    <property type="molecule type" value="Genomic_DNA"/>
</dbReference>
<dbReference type="Gene3D" id="3.30.40.10">
    <property type="entry name" value="Zinc/RING finger domain, C3HC4 (zinc finger)"/>
    <property type="match status" value="1"/>
</dbReference>
<proteinExistence type="predicted"/>
<evidence type="ECO:0000256" key="4">
    <source>
        <dbReference type="ARBA" id="ARBA00022723"/>
    </source>
</evidence>
<evidence type="ECO:0000256" key="5">
    <source>
        <dbReference type="ARBA" id="ARBA00022771"/>
    </source>
</evidence>
<keyword evidence="3" id="KW-0808">Transferase</keyword>
<evidence type="ECO:0000256" key="1">
    <source>
        <dbReference type="ARBA" id="ARBA00000900"/>
    </source>
</evidence>
<dbReference type="InterPro" id="IPR001841">
    <property type="entry name" value="Znf_RING"/>
</dbReference>
<dbReference type="GO" id="GO:0061630">
    <property type="term" value="F:ubiquitin protein ligase activity"/>
    <property type="evidence" value="ECO:0007669"/>
    <property type="project" value="UniProtKB-EC"/>
</dbReference>
<protein>
    <recommendedName>
        <fullName evidence="2">RING-type E3 ubiquitin transferase</fullName>
        <ecNumber evidence="2">2.3.2.27</ecNumber>
    </recommendedName>
</protein>
<accession>A0A2U1MZA2</accession>
<dbReference type="CDD" id="cd16469">
    <property type="entry name" value="RING-H2_RNF24-like"/>
    <property type="match status" value="1"/>
</dbReference>
<keyword evidence="6" id="KW-0833">Ubl conjugation pathway</keyword>